<dbReference type="GO" id="GO:0042744">
    <property type="term" value="P:hydrogen peroxide catabolic process"/>
    <property type="evidence" value="ECO:0007669"/>
    <property type="project" value="TreeGrafter"/>
</dbReference>
<dbReference type="PROSITE" id="PS51318">
    <property type="entry name" value="TAT"/>
    <property type="match status" value="1"/>
</dbReference>
<proteinExistence type="inferred from homology"/>
<evidence type="ECO:0000256" key="7">
    <source>
        <dbReference type="PIRNR" id="PIRNR000296"/>
    </source>
</evidence>
<evidence type="ECO:0000259" key="10">
    <source>
        <dbReference type="SMART" id="SM01060"/>
    </source>
</evidence>
<evidence type="ECO:0000256" key="6">
    <source>
        <dbReference type="ARBA" id="ARBA00023004"/>
    </source>
</evidence>
<dbReference type="InterPro" id="IPR024168">
    <property type="entry name" value="Catalase_SrpA-type_pred"/>
</dbReference>
<dbReference type="PANTHER" id="PTHR11465:SF9">
    <property type="entry name" value="CATALASE"/>
    <property type="match status" value="1"/>
</dbReference>
<dbReference type="AlphaFoldDB" id="A0A1M5GNW7"/>
<evidence type="ECO:0000256" key="9">
    <source>
        <dbReference type="PIRSR" id="PIRSR000296-2"/>
    </source>
</evidence>
<keyword evidence="2 7" id="KW-0575">Peroxidase</keyword>
<dbReference type="Gene3D" id="2.40.180.10">
    <property type="entry name" value="Catalase core domain"/>
    <property type="match status" value="1"/>
</dbReference>
<keyword evidence="3 7" id="KW-0349">Heme</keyword>
<dbReference type="CDD" id="cd08153">
    <property type="entry name" value="srpA_like"/>
    <property type="match status" value="1"/>
</dbReference>
<dbReference type="Gene3D" id="1.20.1280.120">
    <property type="match status" value="1"/>
</dbReference>
<dbReference type="GO" id="GO:0005737">
    <property type="term" value="C:cytoplasm"/>
    <property type="evidence" value="ECO:0007669"/>
    <property type="project" value="TreeGrafter"/>
</dbReference>
<feature type="active site" evidence="8">
    <location>
        <position position="78"/>
    </location>
</feature>
<evidence type="ECO:0000256" key="1">
    <source>
        <dbReference type="ARBA" id="ARBA00005329"/>
    </source>
</evidence>
<keyword evidence="5 7" id="KW-0560">Oxidoreductase</keyword>
<evidence type="ECO:0000256" key="3">
    <source>
        <dbReference type="ARBA" id="ARBA00022617"/>
    </source>
</evidence>
<comment type="similarity">
    <text evidence="1 7">Belongs to the catalase family.</text>
</comment>
<dbReference type="InterPro" id="IPR020835">
    <property type="entry name" value="Catalase_sf"/>
</dbReference>
<dbReference type="PIRSF" id="PIRSF000296">
    <property type="entry name" value="SrpA"/>
    <property type="match status" value="1"/>
</dbReference>
<dbReference type="InterPro" id="IPR018028">
    <property type="entry name" value="Catalase"/>
</dbReference>
<feature type="binding site" description="axial binding residue" evidence="9">
    <location>
        <position position="348"/>
    </location>
    <ligand>
        <name>heme</name>
        <dbReference type="ChEBI" id="CHEBI:30413"/>
    </ligand>
    <ligandPart>
        <name>Fe</name>
        <dbReference type="ChEBI" id="CHEBI:18248"/>
    </ligandPart>
</feature>
<dbReference type="PROSITE" id="PS51402">
    <property type="entry name" value="CATALASE_3"/>
    <property type="match status" value="1"/>
</dbReference>
<evidence type="ECO:0000256" key="5">
    <source>
        <dbReference type="ARBA" id="ARBA00023002"/>
    </source>
</evidence>
<evidence type="ECO:0000313" key="12">
    <source>
        <dbReference type="Proteomes" id="UP000189796"/>
    </source>
</evidence>
<gene>
    <name evidence="11" type="ORF">SAMN05443248_0114</name>
</gene>
<dbReference type="Proteomes" id="UP000189796">
    <property type="component" value="Chromosome I"/>
</dbReference>
<dbReference type="Pfam" id="PF00199">
    <property type="entry name" value="Catalase"/>
    <property type="match status" value="1"/>
</dbReference>
<dbReference type="EC" id="1.11.1.-" evidence="7"/>
<dbReference type="PRINTS" id="PR00067">
    <property type="entry name" value="CATALASE"/>
</dbReference>
<comment type="cofactor">
    <cofactor evidence="7">
        <name>heme</name>
        <dbReference type="ChEBI" id="CHEBI:30413"/>
    </cofactor>
</comment>
<keyword evidence="4 7" id="KW-0479">Metal-binding</keyword>
<feature type="domain" description="Catalase core" evidence="10">
    <location>
        <begin position="41"/>
        <end position="358"/>
    </location>
</feature>
<dbReference type="GO" id="GO:0046872">
    <property type="term" value="F:metal ion binding"/>
    <property type="evidence" value="ECO:0007669"/>
    <property type="project" value="UniProtKB-KW"/>
</dbReference>
<dbReference type="InterPro" id="IPR011614">
    <property type="entry name" value="Catalase_core"/>
</dbReference>
<dbReference type="RefSeq" id="WP_197689257.1">
    <property type="nucleotide sequence ID" value="NZ_LT670817.1"/>
</dbReference>
<dbReference type="InterPro" id="IPR006311">
    <property type="entry name" value="TAT_signal"/>
</dbReference>
<evidence type="ECO:0000256" key="4">
    <source>
        <dbReference type="ARBA" id="ARBA00022723"/>
    </source>
</evidence>
<name>A0A1M5GNW7_9BRAD</name>
<organism evidence="11 12">
    <name type="scientific">Bradyrhizobium erythrophlei</name>
    <dbReference type="NCBI Taxonomy" id="1437360"/>
    <lineage>
        <taxon>Bacteria</taxon>
        <taxon>Pseudomonadati</taxon>
        <taxon>Pseudomonadota</taxon>
        <taxon>Alphaproteobacteria</taxon>
        <taxon>Hyphomicrobiales</taxon>
        <taxon>Nitrobacteraceae</taxon>
        <taxon>Bradyrhizobium</taxon>
    </lineage>
</organism>
<evidence type="ECO:0000313" key="11">
    <source>
        <dbReference type="EMBL" id="SHG05348.1"/>
    </source>
</evidence>
<reference evidence="11 12" key="1">
    <citation type="submission" date="2016-11" db="EMBL/GenBank/DDBJ databases">
        <authorList>
            <person name="Jaros S."/>
            <person name="Januszkiewicz K."/>
            <person name="Wedrychowicz H."/>
        </authorList>
    </citation>
    <scope>NUCLEOTIDE SEQUENCE [LARGE SCALE GENOMIC DNA]</scope>
    <source>
        <strain evidence="11 12">GAS138</strain>
    </source>
</reference>
<dbReference type="GO" id="GO:0042542">
    <property type="term" value="P:response to hydrogen peroxide"/>
    <property type="evidence" value="ECO:0007669"/>
    <property type="project" value="TreeGrafter"/>
</dbReference>
<evidence type="ECO:0000256" key="2">
    <source>
        <dbReference type="ARBA" id="ARBA00022559"/>
    </source>
</evidence>
<dbReference type="PANTHER" id="PTHR11465">
    <property type="entry name" value="CATALASE"/>
    <property type="match status" value="1"/>
</dbReference>
<dbReference type="SUPFAM" id="SSF56634">
    <property type="entry name" value="Heme-dependent catalase-like"/>
    <property type="match status" value="1"/>
</dbReference>
<accession>A0A1M5GNW7</accession>
<sequence length="359" mass="39586">MSNGNEGHSRRQVLTTVGSLSIAGAMGQAIASSSLVSPAAAAQPNSEIAEKTFEATADNVVNTLEAAYGVNRGKRRNHTKGFGALGMFVGAPEAAEYSRSQLFSGQEIEVVARFSVAGGDPEASDAEKSPRGLGLQFRLPGGSLHHMTMIHTPMFFAMMPKTFLDKFLALRPDPATGKPDPEKFKAFLNSHPDNTSQFHFLQTTNPPPSYANCPFYGVHTFKFVNRDNKVTMVRWRFVPQDGEKQLSDAEQKSMPRDFLEKAFIDRTHQGPVRWDMMVTIGQPGDPEDDPTILWPNNRKEVRAGTLTLSSAMPDPRAGSYKINFDPLMMADGIEPTNDPILLFRSPTYALSHTRRLRDL</sequence>
<dbReference type="GO" id="GO:0004096">
    <property type="term" value="F:catalase activity"/>
    <property type="evidence" value="ECO:0007669"/>
    <property type="project" value="InterPro"/>
</dbReference>
<comment type="function">
    <text evidence="7">Has an organic peroxide-dependent peroxidase activity.</text>
</comment>
<keyword evidence="6 7" id="KW-0408">Iron</keyword>
<protein>
    <recommendedName>
        <fullName evidence="7">Catalase-related peroxidase</fullName>
        <ecNumber evidence="7">1.11.1.-</ecNumber>
    </recommendedName>
</protein>
<evidence type="ECO:0000256" key="8">
    <source>
        <dbReference type="PIRSR" id="PIRSR000296-1"/>
    </source>
</evidence>
<dbReference type="GO" id="GO:0020037">
    <property type="term" value="F:heme binding"/>
    <property type="evidence" value="ECO:0007669"/>
    <property type="project" value="InterPro"/>
</dbReference>
<dbReference type="SMART" id="SM01060">
    <property type="entry name" value="Catalase"/>
    <property type="match status" value="1"/>
</dbReference>
<dbReference type="EMBL" id="LT670817">
    <property type="protein sequence ID" value="SHG05348.1"/>
    <property type="molecule type" value="Genomic_DNA"/>
</dbReference>